<dbReference type="EMBL" id="CAUJNA010001390">
    <property type="protein sequence ID" value="CAJ1386614.1"/>
    <property type="molecule type" value="Genomic_DNA"/>
</dbReference>
<gene>
    <name evidence="1" type="ORF">EVOR1521_LOCUS12865</name>
</gene>
<evidence type="ECO:0000313" key="1">
    <source>
        <dbReference type="EMBL" id="CAJ1386614.1"/>
    </source>
</evidence>
<protein>
    <submittedName>
        <fullName evidence="1">Uncharacterized protein</fullName>
    </submittedName>
</protein>
<dbReference type="Proteomes" id="UP001178507">
    <property type="component" value="Unassembled WGS sequence"/>
</dbReference>
<dbReference type="SUPFAM" id="SSF53335">
    <property type="entry name" value="S-adenosyl-L-methionine-dependent methyltransferases"/>
    <property type="match status" value="1"/>
</dbReference>
<accession>A0AA36IHV4</accession>
<dbReference type="Gene3D" id="3.40.50.150">
    <property type="entry name" value="Vaccinia Virus protein VP39"/>
    <property type="match status" value="1"/>
</dbReference>
<organism evidence="1 2">
    <name type="scientific">Effrenium voratum</name>
    <dbReference type="NCBI Taxonomy" id="2562239"/>
    <lineage>
        <taxon>Eukaryota</taxon>
        <taxon>Sar</taxon>
        <taxon>Alveolata</taxon>
        <taxon>Dinophyceae</taxon>
        <taxon>Suessiales</taxon>
        <taxon>Symbiodiniaceae</taxon>
        <taxon>Effrenium</taxon>
    </lineage>
</organism>
<proteinExistence type="predicted"/>
<reference evidence="1" key="1">
    <citation type="submission" date="2023-08" db="EMBL/GenBank/DDBJ databases">
        <authorList>
            <person name="Chen Y."/>
            <person name="Shah S."/>
            <person name="Dougan E. K."/>
            <person name="Thang M."/>
            <person name="Chan C."/>
        </authorList>
    </citation>
    <scope>NUCLEOTIDE SEQUENCE</scope>
</reference>
<dbReference type="InterPro" id="IPR029063">
    <property type="entry name" value="SAM-dependent_MTases_sf"/>
</dbReference>
<dbReference type="AlphaFoldDB" id="A0AA36IHV4"/>
<keyword evidence="2" id="KW-1185">Reference proteome</keyword>
<name>A0AA36IHV4_9DINO</name>
<evidence type="ECO:0000313" key="2">
    <source>
        <dbReference type="Proteomes" id="UP001178507"/>
    </source>
</evidence>
<sequence>MEEPTPSGPRTLGDCCMWPKEFLQRMTSGEHRREVAANLQSRQKLLVTTSFAGIGTAEIAAAMICRELQTSGHWPADRTCLEVYCSCEIDKACVSVLQAMEGFPCKSQHLFGDVSNVAAPELVTSLAKDLQSLRRQVQAKQQSTTYKAELAKACRNWCRKAASVLDSAELSDAMCCRGCQKQCRRFPGTRERANAVWLEIAGSPCVPFCKGAYGTGLSWLHPVSVPVFIWLHSLKRAQPDMILHENVPDFTPLVFDLVLNAEEQCYSVESVVWSPSAHGLPISRDRRYTLCRRLASFTRKLDFNYDALQQYFFASQVADAHIFFQASADMSRHVERAEQRPCHQARAAANANHETRRTFSLALASAHDLL</sequence>
<comment type="caution">
    <text evidence="1">The sequence shown here is derived from an EMBL/GenBank/DDBJ whole genome shotgun (WGS) entry which is preliminary data.</text>
</comment>